<feature type="transmembrane region" description="Helical" evidence="1">
    <location>
        <begin position="198"/>
        <end position="221"/>
    </location>
</feature>
<gene>
    <name evidence="2" type="ORF">FEG63_06720</name>
</gene>
<protein>
    <submittedName>
        <fullName evidence="2">DUF3060 domain-containing protein</fullName>
    </submittedName>
</protein>
<proteinExistence type="predicted"/>
<evidence type="ECO:0000313" key="3">
    <source>
        <dbReference type="Proteomes" id="UP000708347"/>
    </source>
</evidence>
<evidence type="ECO:0000313" key="2">
    <source>
        <dbReference type="EMBL" id="NTY59246.1"/>
    </source>
</evidence>
<keyword evidence="1" id="KW-1133">Transmembrane helix</keyword>
<feature type="transmembrane region" description="Helical" evidence="1">
    <location>
        <begin position="37"/>
        <end position="54"/>
    </location>
</feature>
<dbReference type="EMBL" id="VBSB01000005">
    <property type="protein sequence ID" value="NTY59246.1"/>
    <property type="molecule type" value="Genomic_DNA"/>
</dbReference>
<dbReference type="Proteomes" id="UP000708347">
    <property type="component" value="Unassembled WGS sequence"/>
</dbReference>
<organism evidence="2 3">
    <name type="scientific">Mycolicibacterium sphagni</name>
    <dbReference type="NCBI Taxonomy" id="1786"/>
    <lineage>
        <taxon>Bacteria</taxon>
        <taxon>Bacillati</taxon>
        <taxon>Actinomycetota</taxon>
        <taxon>Actinomycetes</taxon>
        <taxon>Mycobacteriales</taxon>
        <taxon>Mycobacteriaceae</taxon>
        <taxon>Mycolicibacterium</taxon>
    </lineage>
</organism>
<keyword evidence="3" id="KW-1185">Reference proteome</keyword>
<dbReference type="Pfam" id="PF11259">
    <property type="entry name" value="DUF3060"/>
    <property type="match status" value="1"/>
</dbReference>
<dbReference type="RefSeq" id="WP_174397170.1">
    <property type="nucleotide sequence ID" value="NZ_VBSB01000005.1"/>
</dbReference>
<dbReference type="InterPro" id="IPR021417">
    <property type="entry name" value="DUF3060"/>
</dbReference>
<comment type="caution">
    <text evidence="2">The sequence shown here is derived from an EMBL/GenBank/DDBJ whole genome shotgun (WGS) entry which is preliminary data.</text>
</comment>
<sequence>MSSFDDVGDHVGQRELAPAPRRVPASFLLAELLPFRWWYLWGMFMIAVALIAVWGAFPLAFSITAVAALVAIYAYQLYGTSQRLALLKWGEVATVDGAETLTRGTYYSGTTWYNAYLPVASGWTVQRPRYSGPSTKTKVSYRLGDYQGDIVVRGREYTDGVVLADPRKPSRALCVTAFAYDLDRDESGNWVGRLRPRLVVGMVVWLVVMIGWLTLAAFVGVTLNHPDGPPTATRSNGVDVVGNDKMATYACDGGDIDIVGDDNAVTVTGHCHKVRVSGDDNVVIQKS</sequence>
<keyword evidence="1" id="KW-0812">Transmembrane</keyword>
<reference evidence="2 3" key="1">
    <citation type="submission" date="2019-05" db="EMBL/GenBank/DDBJ databases">
        <title>Mycolicibacterium sphagni ENV482 genome assembly.</title>
        <authorList>
            <person name="Chen W."/>
            <person name="Faulkner N.W."/>
            <person name="Hyman M.R."/>
        </authorList>
    </citation>
    <scope>NUCLEOTIDE SEQUENCE [LARGE SCALE GENOMIC DNA]</scope>
    <source>
        <strain evidence="2 3">ENV482</strain>
    </source>
</reference>
<name>A0ABX2JNV1_9MYCO</name>
<evidence type="ECO:0000256" key="1">
    <source>
        <dbReference type="SAM" id="Phobius"/>
    </source>
</evidence>
<keyword evidence="1" id="KW-0472">Membrane</keyword>
<accession>A0ABX2JNV1</accession>